<proteinExistence type="predicted"/>
<dbReference type="WBParaSite" id="SSTP_0000406700.1">
    <property type="protein sequence ID" value="SSTP_0000406700.1"/>
    <property type="gene ID" value="SSTP_0000406700"/>
</dbReference>
<protein>
    <submittedName>
        <fullName evidence="2">COX6C domain-containing protein</fullName>
    </submittedName>
</protein>
<feature type="transmembrane region" description="Helical" evidence="1">
    <location>
        <begin position="12"/>
        <end position="32"/>
    </location>
</feature>
<dbReference type="AlphaFoldDB" id="A0A0K0E3J5"/>
<keyword evidence="1" id="KW-0812">Transmembrane</keyword>
<sequence length="87" mass="10493">MSLPKKFYRVVGANYLTLFLFGAFCGGGFELFKIKFYFLGFNYYKSFTRLQVPRELEAYERNLKELDYVLEKKYEPHLHQEDNSKKE</sequence>
<keyword evidence="1" id="KW-0472">Membrane</keyword>
<evidence type="ECO:0000256" key="1">
    <source>
        <dbReference type="SAM" id="Phobius"/>
    </source>
</evidence>
<reference evidence="2" key="1">
    <citation type="submission" date="2015-08" db="UniProtKB">
        <authorList>
            <consortium name="WormBaseParasite"/>
        </authorList>
    </citation>
    <scope>IDENTIFICATION</scope>
</reference>
<evidence type="ECO:0000313" key="2">
    <source>
        <dbReference type="WBParaSite" id="SSTP_0000406700.1"/>
    </source>
</evidence>
<organism evidence="2">
    <name type="scientific">Strongyloides stercoralis</name>
    <name type="common">Threadworm</name>
    <dbReference type="NCBI Taxonomy" id="6248"/>
    <lineage>
        <taxon>Eukaryota</taxon>
        <taxon>Metazoa</taxon>
        <taxon>Ecdysozoa</taxon>
        <taxon>Nematoda</taxon>
        <taxon>Chromadorea</taxon>
        <taxon>Rhabditida</taxon>
        <taxon>Tylenchina</taxon>
        <taxon>Panagrolaimomorpha</taxon>
        <taxon>Strongyloidoidea</taxon>
        <taxon>Strongyloididae</taxon>
        <taxon>Strongyloides</taxon>
    </lineage>
</organism>
<keyword evidence="1" id="KW-1133">Transmembrane helix</keyword>
<accession>A0A0K0E3J5</accession>
<name>A0A0K0E3J5_STRER</name>